<proteinExistence type="predicted"/>
<reference evidence="1 2" key="1">
    <citation type="journal article" date="2019" name="Sci. Rep.">
        <title>Orb-weaving spider Araneus ventricosus genome elucidates the spidroin gene catalogue.</title>
        <authorList>
            <person name="Kono N."/>
            <person name="Nakamura H."/>
            <person name="Ohtoshi R."/>
            <person name="Moran D.A.P."/>
            <person name="Shinohara A."/>
            <person name="Yoshida Y."/>
            <person name="Fujiwara M."/>
            <person name="Mori M."/>
            <person name="Tomita M."/>
            <person name="Arakawa K."/>
        </authorList>
    </citation>
    <scope>NUCLEOTIDE SEQUENCE [LARGE SCALE GENOMIC DNA]</scope>
</reference>
<sequence>MSPQPQKSLFLILNRLRYVGNGQWPVTDIIFGLCQGEGVTLTLGRTLTMYDSTTYKDVVMAPNLISQIVSAHPYTLCDKKITGVFMSQQNNKHSKHKWRMLVHVSTPLHLLIVSKCQD</sequence>
<gene>
    <name evidence="1" type="ORF">AVEN_55336_1</name>
</gene>
<protein>
    <submittedName>
        <fullName evidence="1">Uncharacterized protein</fullName>
    </submittedName>
</protein>
<organism evidence="1 2">
    <name type="scientific">Araneus ventricosus</name>
    <name type="common">Orbweaver spider</name>
    <name type="synonym">Epeira ventricosa</name>
    <dbReference type="NCBI Taxonomy" id="182803"/>
    <lineage>
        <taxon>Eukaryota</taxon>
        <taxon>Metazoa</taxon>
        <taxon>Ecdysozoa</taxon>
        <taxon>Arthropoda</taxon>
        <taxon>Chelicerata</taxon>
        <taxon>Arachnida</taxon>
        <taxon>Araneae</taxon>
        <taxon>Araneomorphae</taxon>
        <taxon>Entelegynae</taxon>
        <taxon>Araneoidea</taxon>
        <taxon>Araneidae</taxon>
        <taxon>Araneus</taxon>
    </lineage>
</organism>
<dbReference type="Proteomes" id="UP000499080">
    <property type="component" value="Unassembled WGS sequence"/>
</dbReference>
<dbReference type="EMBL" id="BGPR01000342">
    <property type="protein sequence ID" value="GBM14341.1"/>
    <property type="molecule type" value="Genomic_DNA"/>
</dbReference>
<dbReference type="AlphaFoldDB" id="A0A4Y2DCE0"/>
<accession>A0A4Y2DCE0</accession>
<name>A0A4Y2DCE0_ARAVE</name>
<keyword evidence="2" id="KW-1185">Reference proteome</keyword>
<evidence type="ECO:0000313" key="1">
    <source>
        <dbReference type="EMBL" id="GBM14341.1"/>
    </source>
</evidence>
<evidence type="ECO:0000313" key="2">
    <source>
        <dbReference type="Proteomes" id="UP000499080"/>
    </source>
</evidence>
<comment type="caution">
    <text evidence="1">The sequence shown here is derived from an EMBL/GenBank/DDBJ whole genome shotgun (WGS) entry which is preliminary data.</text>
</comment>